<keyword evidence="7" id="KW-0804">Transcription</keyword>
<dbReference type="InterPro" id="IPR001965">
    <property type="entry name" value="Znf_PHD"/>
</dbReference>
<evidence type="ECO:0000259" key="12">
    <source>
        <dbReference type="PROSITE" id="PS50888"/>
    </source>
</evidence>
<feature type="compositionally biased region" description="Polar residues" evidence="10">
    <location>
        <begin position="10"/>
        <end position="19"/>
    </location>
</feature>
<keyword evidence="5" id="KW-0238">DNA-binding</keyword>
<feature type="domain" description="BHLH" evidence="12">
    <location>
        <begin position="23"/>
        <end position="74"/>
    </location>
</feature>
<dbReference type="GO" id="GO:0003700">
    <property type="term" value="F:DNA-binding transcription factor activity"/>
    <property type="evidence" value="ECO:0007669"/>
    <property type="project" value="TreeGrafter"/>
</dbReference>
<evidence type="ECO:0000256" key="2">
    <source>
        <dbReference type="ARBA" id="ARBA00022771"/>
    </source>
</evidence>
<dbReference type="EMBL" id="MTSL01000126">
    <property type="protein sequence ID" value="PJF18396.1"/>
    <property type="molecule type" value="Genomic_DNA"/>
</dbReference>
<dbReference type="Gene3D" id="3.30.40.10">
    <property type="entry name" value="Zinc/RING finger domain, C3HC4 (zinc finger)"/>
    <property type="match status" value="1"/>
</dbReference>
<dbReference type="SMART" id="SM00249">
    <property type="entry name" value="PHD"/>
    <property type="match status" value="1"/>
</dbReference>
<sequence>MADHFGISNVCKSTISSMSGPRKRRENHNEIEKKRRDQQRLRLEELRESIPRLQAERPSAVNIIMEAINYIRELNERVTQLDAFIVGMGKVPPAQVQRYVTVPDQPHTMPGDVLFSYLQTKNPLAYGMQADKGFNAGRAGSGDENTNLFDPDQYQYQATGQALRRDSAMLLPTKDPKTFLFGKRDSIQNLFTGSMPAIFHENAMADIQCSTCYRGVDNLIMIDCDGCHHWYHIRCVGIESHSIPLQWKCVKCMSPPLVEITQA</sequence>
<keyword evidence="8" id="KW-0539">Nucleus</keyword>
<dbReference type="SUPFAM" id="SSF57903">
    <property type="entry name" value="FYVE/PHD zinc finger"/>
    <property type="match status" value="1"/>
</dbReference>
<dbReference type="InterPro" id="IPR011011">
    <property type="entry name" value="Znf_FYVE_PHD"/>
</dbReference>
<dbReference type="Gene3D" id="4.10.280.10">
    <property type="entry name" value="Helix-loop-helix DNA-binding domain"/>
    <property type="match status" value="1"/>
</dbReference>
<dbReference type="InterPro" id="IPR019787">
    <property type="entry name" value="Znf_PHD-finger"/>
</dbReference>
<evidence type="ECO:0000256" key="3">
    <source>
        <dbReference type="ARBA" id="ARBA00022833"/>
    </source>
</evidence>
<dbReference type="PANTHER" id="PTHR10328:SF3">
    <property type="entry name" value="PROTEIN MAX"/>
    <property type="match status" value="1"/>
</dbReference>
<dbReference type="STRING" id="1246581.A0A2H9TKY6"/>
<dbReference type="InterPro" id="IPR019786">
    <property type="entry name" value="Zinc_finger_PHD-type_CS"/>
</dbReference>
<accession>A0A2H9TKY6</accession>
<dbReference type="GO" id="GO:0045944">
    <property type="term" value="P:positive regulation of transcription by RNA polymerase II"/>
    <property type="evidence" value="ECO:0007669"/>
    <property type="project" value="TreeGrafter"/>
</dbReference>
<evidence type="ECO:0000256" key="10">
    <source>
        <dbReference type="SAM" id="MobiDB-lite"/>
    </source>
</evidence>
<keyword evidence="6" id="KW-0010">Activator</keyword>
<evidence type="ECO:0000313" key="14">
    <source>
        <dbReference type="Proteomes" id="UP000240830"/>
    </source>
</evidence>
<feature type="compositionally biased region" description="Basic and acidic residues" evidence="10">
    <location>
        <begin position="27"/>
        <end position="37"/>
    </location>
</feature>
<dbReference type="GO" id="GO:0008270">
    <property type="term" value="F:zinc ion binding"/>
    <property type="evidence" value="ECO:0007669"/>
    <property type="project" value="UniProtKB-KW"/>
</dbReference>
<dbReference type="Pfam" id="PF00628">
    <property type="entry name" value="PHD"/>
    <property type="match status" value="1"/>
</dbReference>
<dbReference type="Proteomes" id="UP000240830">
    <property type="component" value="Unassembled WGS sequence"/>
</dbReference>
<keyword evidence="1" id="KW-0479">Metal-binding</keyword>
<keyword evidence="2 9" id="KW-0863">Zinc-finger</keyword>
<reference evidence="13 14" key="1">
    <citation type="submission" date="2016-10" db="EMBL/GenBank/DDBJ databases">
        <title>The genome of Paramicrosporidium saccamoebae is the missing link in understanding Cryptomycota and Microsporidia evolution.</title>
        <authorList>
            <person name="Quandt C.A."/>
            <person name="Beaudet D."/>
            <person name="Corsaro D."/>
            <person name="Michel R."/>
            <person name="Corradi N."/>
            <person name="James T."/>
        </authorList>
    </citation>
    <scope>NUCLEOTIDE SEQUENCE [LARGE SCALE GENOMIC DNA]</scope>
    <source>
        <strain evidence="13 14">KSL3</strain>
    </source>
</reference>
<dbReference type="GO" id="GO:0046983">
    <property type="term" value="F:protein dimerization activity"/>
    <property type="evidence" value="ECO:0007669"/>
    <property type="project" value="InterPro"/>
</dbReference>
<dbReference type="PROSITE" id="PS50888">
    <property type="entry name" value="BHLH"/>
    <property type="match status" value="1"/>
</dbReference>
<dbReference type="PANTHER" id="PTHR10328">
    <property type="entry name" value="PROTEIN MAX MYC-ASSOCIATED FACTOR X"/>
    <property type="match status" value="1"/>
</dbReference>
<gene>
    <name evidence="13" type="ORF">PSACC_01775</name>
</gene>
<feature type="domain" description="PHD-type" evidence="11">
    <location>
        <begin position="206"/>
        <end position="255"/>
    </location>
</feature>
<dbReference type="OrthoDB" id="8964853at2759"/>
<dbReference type="InterPro" id="IPR011598">
    <property type="entry name" value="bHLH_dom"/>
</dbReference>
<dbReference type="PROSITE" id="PS01359">
    <property type="entry name" value="ZF_PHD_1"/>
    <property type="match status" value="1"/>
</dbReference>
<keyword evidence="3" id="KW-0862">Zinc</keyword>
<comment type="caution">
    <text evidence="13">The sequence shown here is derived from an EMBL/GenBank/DDBJ whole genome shotgun (WGS) entry which is preliminary data.</text>
</comment>
<evidence type="ECO:0000256" key="1">
    <source>
        <dbReference type="ARBA" id="ARBA00022723"/>
    </source>
</evidence>
<dbReference type="PROSITE" id="PS50016">
    <property type="entry name" value="ZF_PHD_2"/>
    <property type="match status" value="1"/>
</dbReference>
<dbReference type="SUPFAM" id="SSF47459">
    <property type="entry name" value="HLH, helix-loop-helix DNA-binding domain"/>
    <property type="match status" value="1"/>
</dbReference>
<feature type="region of interest" description="Disordered" evidence="10">
    <location>
        <begin position="1"/>
        <end position="37"/>
    </location>
</feature>
<protein>
    <recommendedName>
        <fullName evidence="15">PHD-type domain-containing protein</fullName>
    </recommendedName>
</protein>
<evidence type="ECO:0008006" key="15">
    <source>
        <dbReference type="Google" id="ProtNLM"/>
    </source>
</evidence>
<dbReference type="InterPro" id="IPR013083">
    <property type="entry name" value="Znf_RING/FYVE/PHD"/>
</dbReference>
<dbReference type="SMART" id="SM00353">
    <property type="entry name" value="HLH"/>
    <property type="match status" value="1"/>
</dbReference>
<evidence type="ECO:0000256" key="8">
    <source>
        <dbReference type="ARBA" id="ARBA00023242"/>
    </source>
</evidence>
<keyword evidence="14" id="KW-1185">Reference proteome</keyword>
<evidence type="ECO:0000256" key="5">
    <source>
        <dbReference type="ARBA" id="ARBA00023125"/>
    </source>
</evidence>
<evidence type="ECO:0000256" key="4">
    <source>
        <dbReference type="ARBA" id="ARBA00023015"/>
    </source>
</evidence>
<dbReference type="GO" id="GO:0090575">
    <property type="term" value="C:RNA polymerase II transcription regulator complex"/>
    <property type="evidence" value="ECO:0007669"/>
    <property type="project" value="TreeGrafter"/>
</dbReference>
<evidence type="ECO:0000256" key="7">
    <source>
        <dbReference type="ARBA" id="ARBA00023163"/>
    </source>
</evidence>
<dbReference type="AlphaFoldDB" id="A0A2H9TKY6"/>
<proteinExistence type="predicted"/>
<evidence type="ECO:0000313" key="13">
    <source>
        <dbReference type="EMBL" id="PJF18396.1"/>
    </source>
</evidence>
<dbReference type="Pfam" id="PF00010">
    <property type="entry name" value="HLH"/>
    <property type="match status" value="1"/>
</dbReference>
<organism evidence="13 14">
    <name type="scientific">Paramicrosporidium saccamoebae</name>
    <dbReference type="NCBI Taxonomy" id="1246581"/>
    <lineage>
        <taxon>Eukaryota</taxon>
        <taxon>Fungi</taxon>
        <taxon>Fungi incertae sedis</taxon>
        <taxon>Cryptomycota</taxon>
        <taxon>Cryptomycota incertae sedis</taxon>
        <taxon>Paramicrosporidium</taxon>
    </lineage>
</organism>
<dbReference type="InterPro" id="IPR036638">
    <property type="entry name" value="HLH_DNA-bd_sf"/>
</dbReference>
<evidence type="ECO:0000256" key="6">
    <source>
        <dbReference type="ARBA" id="ARBA00023159"/>
    </source>
</evidence>
<name>A0A2H9TKY6_9FUNG</name>
<evidence type="ECO:0000259" key="11">
    <source>
        <dbReference type="PROSITE" id="PS50016"/>
    </source>
</evidence>
<dbReference type="GO" id="GO:0003677">
    <property type="term" value="F:DNA binding"/>
    <property type="evidence" value="ECO:0007669"/>
    <property type="project" value="UniProtKB-KW"/>
</dbReference>
<keyword evidence="4" id="KW-0805">Transcription regulation</keyword>
<evidence type="ECO:0000256" key="9">
    <source>
        <dbReference type="PROSITE-ProRule" id="PRU00146"/>
    </source>
</evidence>